<keyword evidence="4" id="KW-0175">Coiled coil</keyword>
<keyword evidence="3" id="KW-0862">Zinc</keyword>
<proteinExistence type="predicted"/>
<name>A0A061J3T8_TRYRA</name>
<evidence type="ECO:0000256" key="2">
    <source>
        <dbReference type="ARBA" id="ARBA00022771"/>
    </source>
</evidence>
<dbReference type="VEuPathDB" id="TriTrypDB:TRSC58_04328"/>
<dbReference type="EMBL" id="AUPL01004328">
    <property type="protein sequence ID" value="ESL07977.1"/>
    <property type="molecule type" value="Genomic_DNA"/>
</dbReference>
<feature type="coiled-coil region" evidence="4">
    <location>
        <begin position="391"/>
        <end position="418"/>
    </location>
</feature>
<accession>A0A061J3T8</accession>
<sequence>MSVDPPGLGTNITSGAATYMEEIILQNEALLLEVEQLRFLVKEKGLDQLRQLREENEGLRQQLKLSESQLVERTHQLEVLESAYDRFDGVHSVVQELAEQQCLLSEMREQCVTLEQQNAVLKTELLKMSGSENEVRSALQEAEQSRQMLEEKAIELRASMEEMKLRLETMETSKCLAERALEEAKAANAEMQAHAEALQEKCEALTTRLCDTEREAKEKFQIKTEKQIMLERELQEELRVAKEALVAQQQEASKALLQQCNQWEQTLRQESAELRRTLEAKEQSLREQVRQNMIQKEEIALLSAENESMRRRQQELPTDVSRLKNRLKELSEETSKKEALQQRFQQMLTSTTATNSDIKRLFEQMLDYQERRDEEMLTMVAVEQIKRDDMKKAYEVDLEKLRTELKTLTYKIHTLQRERGPAVAENRTAVTSLASCDAAQHETVAMGTSQTRRPQTARTNAKLPMPLVPNKTPGLAARTGGRGGGGAGGGSDSNIVNDLWCHSPQGASGGHATAQHHHPAPLRSSHVRHSELLVCSRCTLLNKPGRTFCDACGASL</sequence>
<dbReference type="AlphaFoldDB" id="A0A061J3T8"/>
<reference evidence="6 7" key="1">
    <citation type="submission" date="2013-07" db="EMBL/GenBank/DDBJ databases">
        <authorList>
            <person name="Stoco P.H."/>
            <person name="Wagner G."/>
            <person name="Gerber A."/>
            <person name="Zaha A."/>
            <person name="Thompson C."/>
            <person name="Bartholomeu D.C."/>
            <person name="Luckemeyer D.D."/>
            <person name="Bahia D."/>
            <person name="Loreto E."/>
            <person name="Prestes E.B."/>
            <person name="Lima F.M."/>
            <person name="Rodrigues-Luiz G."/>
            <person name="Vallejo G.A."/>
            <person name="Filho J.F."/>
            <person name="Monteiro K.M."/>
            <person name="Tyler K.M."/>
            <person name="de Almeida L.G."/>
            <person name="Ortiz M.F."/>
            <person name="Siervo M.A."/>
            <person name="de Moraes M.H."/>
            <person name="Cunha O.L."/>
            <person name="Mendonca-Neto R."/>
            <person name="Silva R."/>
            <person name="Teixeira S.M."/>
            <person name="Murta S.M."/>
            <person name="Sincero T.C."/>
            <person name="Mendes T.A."/>
            <person name="Urmenyi T.P."/>
            <person name="Silva V.G."/>
            <person name="da Rocha W.D."/>
            <person name="Andersson B."/>
            <person name="Romanha A.J."/>
            <person name="Steindel M."/>
            <person name="de Vasconcelos A.T."/>
            <person name="Grisard E.C."/>
        </authorList>
    </citation>
    <scope>NUCLEOTIDE SEQUENCE [LARGE SCALE GENOMIC DNA]</scope>
    <source>
        <strain evidence="6 7">SC58</strain>
    </source>
</reference>
<feature type="coiled-coil region" evidence="4">
    <location>
        <begin position="42"/>
        <end position="69"/>
    </location>
</feature>
<evidence type="ECO:0000259" key="5">
    <source>
        <dbReference type="SMART" id="SM00547"/>
    </source>
</evidence>
<comment type="caution">
    <text evidence="6">The sequence shown here is derived from an EMBL/GenBank/DDBJ whole genome shotgun (WGS) entry which is preliminary data.</text>
</comment>
<keyword evidence="2" id="KW-0863">Zinc-finger</keyword>
<evidence type="ECO:0000256" key="1">
    <source>
        <dbReference type="ARBA" id="ARBA00022723"/>
    </source>
</evidence>
<keyword evidence="1" id="KW-0479">Metal-binding</keyword>
<evidence type="ECO:0000256" key="4">
    <source>
        <dbReference type="SAM" id="Coils"/>
    </source>
</evidence>
<dbReference type="SMART" id="SM00547">
    <property type="entry name" value="ZnF_RBZ"/>
    <property type="match status" value="1"/>
</dbReference>
<feature type="domain" description="RanBP2-type" evidence="5">
    <location>
        <begin position="531"/>
        <end position="555"/>
    </location>
</feature>
<dbReference type="Proteomes" id="UP000031737">
    <property type="component" value="Unassembled WGS sequence"/>
</dbReference>
<dbReference type="GO" id="GO:0008270">
    <property type="term" value="F:zinc ion binding"/>
    <property type="evidence" value="ECO:0007669"/>
    <property type="project" value="UniProtKB-KW"/>
</dbReference>
<dbReference type="OrthoDB" id="272644at2759"/>
<organism evidence="6 7">
    <name type="scientific">Trypanosoma rangeli SC58</name>
    <dbReference type="NCBI Taxonomy" id="429131"/>
    <lineage>
        <taxon>Eukaryota</taxon>
        <taxon>Discoba</taxon>
        <taxon>Euglenozoa</taxon>
        <taxon>Kinetoplastea</taxon>
        <taxon>Metakinetoplastina</taxon>
        <taxon>Trypanosomatida</taxon>
        <taxon>Trypanosomatidae</taxon>
        <taxon>Trypanosoma</taxon>
        <taxon>Herpetosoma</taxon>
    </lineage>
</organism>
<evidence type="ECO:0000313" key="7">
    <source>
        <dbReference type="Proteomes" id="UP000031737"/>
    </source>
</evidence>
<keyword evidence="7" id="KW-1185">Reference proteome</keyword>
<gene>
    <name evidence="6" type="ORF">TRSC58_04328</name>
</gene>
<dbReference type="InterPro" id="IPR001876">
    <property type="entry name" value="Znf_RanBP2"/>
</dbReference>
<evidence type="ECO:0000256" key="3">
    <source>
        <dbReference type="ARBA" id="ARBA00022833"/>
    </source>
</evidence>
<protein>
    <recommendedName>
        <fullName evidence="5">RanBP2-type domain-containing protein</fullName>
    </recommendedName>
</protein>
<feature type="coiled-coil region" evidence="4">
    <location>
        <begin position="97"/>
        <end position="343"/>
    </location>
</feature>
<evidence type="ECO:0000313" key="6">
    <source>
        <dbReference type="EMBL" id="ESL07977.1"/>
    </source>
</evidence>